<name>A0A6N9T7Z7_9HYPH</name>
<dbReference type="GO" id="GO:0016020">
    <property type="term" value="C:membrane"/>
    <property type="evidence" value="ECO:0007669"/>
    <property type="project" value="TreeGrafter"/>
</dbReference>
<evidence type="ECO:0000313" key="8">
    <source>
        <dbReference type="EMBL" id="NDW07513.1"/>
    </source>
</evidence>
<comment type="similarity">
    <text evidence="2">Belongs to the polysaccharide deacetylase family.</text>
</comment>
<dbReference type="PANTHER" id="PTHR10587">
    <property type="entry name" value="GLYCOSYL TRANSFERASE-RELATED"/>
    <property type="match status" value="1"/>
</dbReference>
<dbReference type="EMBL" id="JAAAMG010000031">
    <property type="protein sequence ID" value="NDW07513.1"/>
    <property type="molecule type" value="Genomic_DNA"/>
</dbReference>
<evidence type="ECO:0000313" key="9">
    <source>
        <dbReference type="Proteomes" id="UP000469011"/>
    </source>
</evidence>
<proteinExistence type="inferred from homology"/>
<dbReference type="GO" id="GO:0005975">
    <property type="term" value="P:carbohydrate metabolic process"/>
    <property type="evidence" value="ECO:0007669"/>
    <property type="project" value="InterPro"/>
</dbReference>
<gene>
    <name evidence="8" type="ORF">GTK09_24165</name>
</gene>
<evidence type="ECO:0000256" key="3">
    <source>
        <dbReference type="ARBA" id="ARBA00020071"/>
    </source>
</evidence>
<evidence type="ECO:0000256" key="4">
    <source>
        <dbReference type="ARBA" id="ARBA00022723"/>
    </source>
</evidence>
<dbReference type="AlphaFoldDB" id="A0A6N9T7Z7"/>
<keyword evidence="4" id="KW-0479">Metal-binding</keyword>
<dbReference type="PROSITE" id="PS51677">
    <property type="entry name" value="NODB"/>
    <property type="match status" value="1"/>
</dbReference>
<sequence length="215" mass="23868">MPWRVTLSFDNGPDPEITPQVLDILARRAILTTFFVVGDKLRDPERYAIVERAFREGHWIGNHTFNHLAPLGVTLDVDAPALEIGRTQELIGEMSHPDRLFRPFGSGGILDEALLSATAVDLLCRDGYTCVLWNVVPRDWENPKGWVPRALEQCAAEEWPLVVLHDLPTTAMEQLELFLDGLEAAGATIVQHFPEDCVPIVNGGIVADMSAYMPS</sequence>
<organism evidence="8 9">
    <name type="scientific">Jiella pacifica</name>
    <dbReference type="NCBI Taxonomy" id="2696469"/>
    <lineage>
        <taxon>Bacteria</taxon>
        <taxon>Pseudomonadati</taxon>
        <taxon>Pseudomonadota</taxon>
        <taxon>Alphaproteobacteria</taxon>
        <taxon>Hyphomicrobiales</taxon>
        <taxon>Aurantimonadaceae</taxon>
        <taxon>Jiella</taxon>
    </lineage>
</organism>
<keyword evidence="9" id="KW-1185">Reference proteome</keyword>
<dbReference type="Proteomes" id="UP000469011">
    <property type="component" value="Unassembled WGS sequence"/>
</dbReference>
<comment type="caution">
    <text evidence="8">The sequence shown here is derived from an EMBL/GenBank/DDBJ whole genome shotgun (WGS) entry which is preliminary data.</text>
</comment>
<accession>A0A6N9T7Z7</accession>
<dbReference type="GO" id="GO:0046872">
    <property type="term" value="F:metal ion binding"/>
    <property type="evidence" value="ECO:0007669"/>
    <property type="project" value="UniProtKB-KW"/>
</dbReference>
<dbReference type="InterPro" id="IPR050248">
    <property type="entry name" value="Polysacc_deacetylase_ArnD"/>
</dbReference>
<dbReference type="InterPro" id="IPR011330">
    <property type="entry name" value="Glyco_hydro/deAcase_b/a-brl"/>
</dbReference>
<reference evidence="8 9" key="1">
    <citation type="submission" date="2020-01" db="EMBL/GenBank/DDBJ databases">
        <title>Jiella pacifica sp. nov.</title>
        <authorList>
            <person name="Xue Z."/>
            <person name="Zhu S."/>
            <person name="Chen J."/>
            <person name="Yang J."/>
        </authorList>
    </citation>
    <scope>NUCLEOTIDE SEQUENCE [LARGE SCALE GENOMIC DNA]</scope>
    <source>
        <strain evidence="8 9">40Bstr34</strain>
    </source>
</reference>
<evidence type="ECO:0000256" key="1">
    <source>
        <dbReference type="ARBA" id="ARBA00003236"/>
    </source>
</evidence>
<dbReference type="Pfam" id="PF01522">
    <property type="entry name" value="Polysacc_deac_1"/>
    <property type="match status" value="1"/>
</dbReference>
<evidence type="ECO:0000256" key="2">
    <source>
        <dbReference type="ARBA" id="ARBA00010973"/>
    </source>
</evidence>
<dbReference type="SUPFAM" id="SSF88713">
    <property type="entry name" value="Glycoside hydrolase/deacetylase"/>
    <property type="match status" value="1"/>
</dbReference>
<evidence type="ECO:0000256" key="5">
    <source>
        <dbReference type="ARBA" id="ARBA00022801"/>
    </source>
</evidence>
<dbReference type="PANTHER" id="PTHR10587:SF133">
    <property type="entry name" value="CHITIN DEACETYLASE 1-RELATED"/>
    <property type="match status" value="1"/>
</dbReference>
<feature type="domain" description="NodB homology" evidence="7">
    <location>
        <begin position="3"/>
        <end position="190"/>
    </location>
</feature>
<dbReference type="InterPro" id="IPR002509">
    <property type="entry name" value="NODB_dom"/>
</dbReference>
<dbReference type="CDD" id="cd10917">
    <property type="entry name" value="CE4_NodB_like_6s_7s"/>
    <property type="match status" value="1"/>
</dbReference>
<evidence type="ECO:0000259" key="7">
    <source>
        <dbReference type="PROSITE" id="PS51677"/>
    </source>
</evidence>
<dbReference type="GO" id="GO:0016810">
    <property type="term" value="F:hydrolase activity, acting on carbon-nitrogen (but not peptide) bonds"/>
    <property type="evidence" value="ECO:0007669"/>
    <property type="project" value="InterPro"/>
</dbReference>
<evidence type="ECO:0000256" key="6">
    <source>
        <dbReference type="ARBA" id="ARBA00032976"/>
    </source>
</evidence>
<protein>
    <recommendedName>
        <fullName evidence="3">Chitooligosaccharide deacetylase</fullName>
    </recommendedName>
    <alternativeName>
        <fullName evidence="6">Nodulation protein B</fullName>
    </alternativeName>
</protein>
<keyword evidence="5" id="KW-0378">Hydrolase</keyword>
<dbReference type="Gene3D" id="3.20.20.370">
    <property type="entry name" value="Glycoside hydrolase/deacetylase"/>
    <property type="match status" value="1"/>
</dbReference>
<comment type="function">
    <text evidence="1">Is involved in generating a small heat-stable compound (Nod), an acylated oligomer of N-acetylglucosamine, that stimulates mitosis in various plant protoplasts.</text>
</comment>